<evidence type="ECO:0000313" key="1">
    <source>
        <dbReference type="EMBL" id="WBP92187.1"/>
    </source>
</evidence>
<dbReference type="EMBL" id="CP115453">
    <property type="protein sequence ID" value="WBP92187.1"/>
    <property type="molecule type" value="Genomic_DNA"/>
</dbReference>
<gene>
    <name evidence="1" type="ORF">O1G21_40985</name>
</gene>
<keyword evidence="1" id="KW-0614">Plasmid</keyword>
<proteinExistence type="predicted"/>
<geneLocation type="plasmid" evidence="1 2">
    <name>punmamed4</name>
</geneLocation>
<reference evidence="1 2" key="1">
    <citation type="submission" date="2022-12" db="EMBL/GenBank/DDBJ databases">
        <title>HUAS 3-15.</title>
        <authorList>
            <person name="Mo P."/>
        </authorList>
    </citation>
    <scope>NUCLEOTIDE SEQUENCE [LARGE SCALE GENOMIC DNA]</scope>
    <source>
        <strain evidence="1 2">HUAS 3-15</strain>
        <plasmid evidence="1 2">punmamed4</plasmid>
    </source>
</reference>
<dbReference type="RefSeq" id="WP_270151934.1">
    <property type="nucleotide sequence ID" value="NZ_CP115453.1"/>
</dbReference>
<sequence>MTRRQRALLIAEEAMVRLHGEPMFWRDRDLADRRDLIRRVDDELALIETTTRTGAAPAAPAPERRAA</sequence>
<accession>A0ABY7QIK3</accession>
<dbReference type="Proteomes" id="UP001212821">
    <property type="component" value="Plasmid punmamed4"/>
</dbReference>
<evidence type="ECO:0000313" key="2">
    <source>
        <dbReference type="Proteomes" id="UP001212821"/>
    </source>
</evidence>
<organism evidence="1 2">
    <name type="scientific">Kitasatospora cathayae</name>
    <dbReference type="NCBI Taxonomy" id="3004092"/>
    <lineage>
        <taxon>Bacteria</taxon>
        <taxon>Bacillati</taxon>
        <taxon>Actinomycetota</taxon>
        <taxon>Actinomycetes</taxon>
        <taxon>Kitasatosporales</taxon>
        <taxon>Streptomycetaceae</taxon>
        <taxon>Kitasatospora</taxon>
    </lineage>
</organism>
<protein>
    <submittedName>
        <fullName evidence="1">Uncharacterized protein</fullName>
    </submittedName>
</protein>
<keyword evidence="2" id="KW-1185">Reference proteome</keyword>
<name>A0ABY7QIK3_9ACTN</name>